<dbReference type="Proteomes" id="UP000031307">
    <property type="component" value="Unassembled WGS sequence"/>
</dbReference>
<reference evidence="1 2" key="1">
    <citation type="journal article" date="2014" name="Mol. Biol. Evol.">
        <title>Massive expansion of Ubiquitination-related gene families within the Chlamydiae.</title>
        <authorList>
            <person name="Domman D."/>
            <person name="Collingro A."/>
            <person name="Lagkouvardos I."/>
            <person name="Gehre L."/>
            <person name="Weinmaier T."/>
            <person name="Rattei T."/>
            <person name="Subtil A."/>
            <person name="Horn M."/>
        </authorList>
    </citation>
    <scope>NUCLEOTIDE SEQUENCE [LARGE SCALE GENOMIC DNA]</scope>
    <source>
        <strain evidence="1 2">OEW1</strain>
    </source>
</reference>
<evidence type="ECO:0000313" key="2">
    <source>
        <dbReference type="Proteomes" id="UP000031307"/>
    </source>
</evidence>
<proteinExistence type="predicted"/>
<organism evidence="1 2">
    <name type="scientific">Parachlamydia acanthamoebae</name>
    <dbReference type="NCBI Taxonomy" id="83552"/>
    <lineage>
        <taxon>Bacteria</taxon>
        <taxon>Pseudomonadati</taxon>
        <taxon>Chlamydiota</taxon>
        <taxon>Chlamydiia</taxon>
        <taxon>Parachlamydiales</taxon>
        <taxon>Parachlamydiaceae</taxon>
        <taxon>Parachlamydia</taxon>
    </lineage>
</organism>
<accession>A0A0C1EHR9</accession>
<sequence length="70" mass="8275">MKKYFFYFCIVRLIVSNTYALRITRKNSSLFLKYLMHQTFVGYTLCGEKPVSIEQFCELSKIPPMVPLLD</sequence>
<protein>
    <submittedName>
        <fullName evidence="1">Uncharacterized protein</fullName>
    </submittedName>
</protein>
<comment type="caution">
    <text evidence="1">The sequence shown here is derived from an EMBL/GenBank/DDBJ whole genome shotgun (WGS) entry which is preliminary data.</text>
</comment>
<evidence type="ECO:0000313" key="1">
    <source>
        <dbReference type="EMBL" id="KIA76169.1"/>
    </source>
</evidence>
<name>A0A0C1EHR9_9BACT</name>
<gene>
    <name evidence="1" type="ORF">DB43_AS00390</name>
</gene>
<dbReference type="AlphaFoldDB" id="A0A0C1EHR9"/>
<dbReference type="EMBL" id="JSAM01000129">
    <property type="protein sequence ID" value="KIA76169.1"/>
    <property type="molecule type" value="Genomic_DNA"/>
</dbReference>